<evidence type="ECO:0000313" key="3">
    <source>
        <dbReference type="EMBL" id="CAL1163503.1"/>
    </source>
</evidence>
<reference evidence="2" key="1">
    <citation type="submission" date="2022-10" db="EMBL/GenBank/DDBJ databases">
        <authorList>
            <person name="Chen Y."/>
            <person name="Dougan E. K."/>
            <person name="Chan C."/>
            <person name="Rhodes N."/>
            <person name="Thang M."/>
        </authorList>
    </citation>
    <scope>NUCLEOTIDE SEQUENCE</scope>
</reference>
<dbReference type="GO" id="GO:0004674">
    <property type="term" value="F:protein serine/threonine kinase activity"/>
    <property type="evidence" value="ECO:0007669"/>
    <property type="project" value="UniProtKB-KW"/>
</dbReference>
<dbReference type="EMBL" id="CAMXCT030004724">
    <property type="protein sequence ID" value="CAL4797440.1"/>
    <property type="molecule type" value="Genomic_DNA"/>
</dbReference>
<comment type="caution">
    <text evidence="2">The sequence shown here is derived from an EMBL/GenBank/DDBJ whole genome shotgun (WGS) entry which is preliminary data.</text>
</comment>
<proteinExistence type="predicted"/>
<dbReference type="OrthoDB" id="421570at2759"/>
<evidence type="ECO:0000313" key="2">
    <source>
        <dbReference type="EMBL" id="CAI4010128.1"/>
    </source>
</evidence>
<dbReference type="AlphaFoldDB" id="A0A9P1DK56"/>
<keyword evidence="1" id="KW-0732">Signal</keyword>
<dbReference type="EMBL" id="CAMXCT010004724">
    <property type="protein sequence ID" value="CAI4010128.1"/>
    <property type="molecule type" value="Genomic_DNA"/>
</dbReference>
<reference evidence="3" key="2">
    <citation type="submission" date="2024-04" db="EMBL/GenBank/DDBJ databases">
        <authorList>
            <person name="Chen Y."/>
            <person name="Shah S."/>
            <person name="Dougan E. K."/>
            <person name="Thang M."/>
            <person name="Chan C."/>
        </authorList>
    </citation>
    <scope>NUCLEOTIDE SEQUENCE [LARGE SCALE GENOMIC DNA]</scope>
</reference>
<evidence type="ECO:0000256" key="1">
    <source>
        <dbReference type="SAM" id="SignalP"/>
    </source>
</evidence>
<keyword evidence="4" id="KW-0418">Kinase</keyword>
<organism evidence="2">
    <name type="scientific">Cladocopium goreaui</name>
    <dbReference type="NCBI Taxonomy" id="2562237"/>
    <lineage>
        <taxon>Eukaryota</taxon>
        <taxon>Sar</taxon>
        <taxon>Alveolata</taxon>
        <taxon>Dinophyceae</taxon>
        <taxon>Suessiales</taxon>
        <taxon>Symbiodiniaceae</taxon>
        <taxon>Cladocopium</taxon>
    </lineage>
</organism>
<protein>
    <submittedName>
        <fullName evidence="4">Non-specific serine/threonine protein kinase</fullName>
    </submittedName>
</protein>
<feature type="signal peptide" evidence="1">
    <location>
        <begin position="1"/>
        <end position="17"/>
    </location>
</feature>
<dbReference type="Proteomes" id="UP001152797">
    <property type="component" value="Unassembled WGS sequence"/>
</dbReference>
<name>A0A9P1DK56_9DINO</name>
<keyword evidence="4" id="KW-0808">Transferase</keyword>
<keyword evidence="5" id="KW-1185">Reference proteome</keyword>
<feature type="chain" id="PRO_5043271530" evidence="1">
    <location>
        <begin position="18"/>
        <end position="678"/>
    </location>
</feature>
<evidence type="ECO:0000313" key="4">
    <source>
        <dbReference type="EMBL" id="CAL4797440.1"/>
    </source>
</evidence>
<accession>A0A9P1DK56</accession>
<sequence>MKHCFLALHLACGLSAAENLQKEWEAWWEAGHTQMSVWDHSWLTPRLVCGFRFMRIPAKSGIEGGMFLPLPVMGVENERLSGEYTNLERKDEHLLWIFDGTGFQHRALQFYHSGGPPPMEDVWLLTLIAAVPTTLKNNVMSGSALMELQCSAMVLLCSYLFAEYMVMLVPPAVLLKYFQHTWEVHSRVGTVETVDEMMSHFSSFEPLSTAMERFQGILHARSQVVRCASERSQHLEPCLMLQQLGGSVFGGVPVQRPLVDVLIVRCGEDLRWVMEWLKRILRDEWTPEVPGLQVRLVIYEKCLVPEASTAGAAEPGPSGLSGQQLLDDLRDIEVIHPGSVVIELKEPEGFENVAYVHYCMSKAWRNADFVMFLHGSPFDHTNERMLDDVLRSMAQGTYGVPFVHLNINRLPRIAVEPCLQVLIRPALNAWHAGPADLPLDMSTYCCTQFVVSRQRMERVPDGFWNVVWQSLHHRLSLNGTAVDGSPAACRLAARRVYEQRTERNGHTPVADFGLWGEVLERAWHWIFGEDPVLPSREADARLPLFLRVPRVRTDVEGGPRGTIRDRVSMPDWGFDPGFWGTPPILANVTGEGTTPSVSTIPTGAFARTARPNWKLPAWVERWFEQDEKKIEVEPLQLALRSLWCLFPDSIDSAWFYGTAGFFWQKDAKGKRRRIHAGK</sequence>
<gene>
    <name evidence="2" type="ORF">C1SCF055_LOCUS35428</name>
</gene>
<dbReference type="EMBL" id="CAMXCT020004724">
    <property type="protein sequence ID" value="CAL1163503.1"/>
    <property type="molecule type" value="Genomic_DNA"/>
</dbReference>
<keyword evidence="4" id="KW-0723">Serine/threonine-protein kinase</keyword>
<evidence type="ECO:0000313" key="5">
    <source>
        <dbReference type="Proteomes" id="UP001152797"/>
    </source>
</evidence>